<dbReference type="InterPro" id="IPR003656">
    <property type="entry name" value="Znf_BED"/>
</dbReference>
<feature type="coiled-coil region" evidence="11">
    <location>
        <begin position="721"/>
        <end position="748"/>
    </location>
</feature>
<dbReference type="InterPro" id="IPR052035">
    <property type="entry name" value="ZnF_BED_domain_contain"/>
</dbReference>
<organism evidence="13 14">
    <name type="scientific">Triticum turgidum subsp. durum</name>
    <name type="common">Durum wheat</name>
    <name type="synonym">Triticum durum</name>
    <dbReference type="NCBI Taxonomy" id="4567"/>
    <lineage>
        <taxon>Eukaryota</taxon>
        <taxon>Viridiplantae</taxon>
        <taxon>Streptophyta</taxon>
        <taxon>Embryophyta</taxon>
        <taxon>Tracheophyta</taxon>
        <taxon>Spermatophyta</taxon>
        <taxon>Magnoliopsida</taxon>
        <taxon>Liliopsida</taxon>
        <taxon>Poales</taxon>
        <taxon>Poaceae</taxon>
        <taxon>BOP clade</taxon>
        <taxon>Pooideae</taxon>
        <taxon>Triticodae</taxon>
        <taxon>Triticeae</taxon>
        <taxon>Triticinae</taxon>
        <taxon>Triticum</taxon>
    </lineage>
</organism>
<evidence type="ECO:0000256" key="5">
    <source>
        <dbReference type="ARBA" id="ARBA00022833"/>
    </source>
</evidence>
<keyword evidence="8" id="KW-0804">Transcription</keyword>
<proteinExistence type="predicted"/>
<feature type="domain" description="BED-type" evidence="12">
    <location>
        <begin position="80"/>
        <end position="141"/>
    </location>
</feature>
<comment type="subunit">
    <text evidence="2">Homodimer.</text>
</comment>
<dbReference type="OMA" id="FDEYNTR"/>
<dbReference type="PANTHER" id="PTHR46481:SF7">
    <property type="entry name" value="ZINC FINGER BED DOMAIN-CONTAINING PROTEIN RICESLEEPER 2-LIKE"/>
    <property type="match status" value="1"/>
</dbReference>
<evidence type="ECO:0000313" key="13">
    <source>
        <dbReference type="EMBL" id="VAH98351.1"/>
    </source>
</evidence>
<dbReference type="SUPFAM" id="SSF140996">
    <property type="entry name" value="Hermes dimerisation domain"/>
    <property type="match status" value="1"/>
</dbReference>
<evidence type="ECO:0000256" key="4">
    <source>
        <dbReference type="ARBA" id="ARBA00022771"/>
    </source>
</evidence>
<evidence type="ECO:0000259" key="12">
    <source>
        <dbReference type="PROSITE" id="PS50808"/>
    </source>
</evidence>
<dbReference type="AlphaFoldDB" id="A0A9R0W4G4"/>
<dbReference type="GO" id="GO:0046983">
    <property type="term" value="F:protein dimerization activity"/>
    <property type="evidence" value="ECO:0007669"/>
    <property type="project" value="InterPro"/>
</dbReference>
<name>A0A9R0W4G4_TRITD</name>
<dbReference type="InterPro" id="IPR008906">
    <property type="entry name" value="HATC_C_dom"/>
</dbReference>
<evidence type="ECO:0000256" key="11">
    <source>
        <dbReference type="SAM" id="Coils"/>
    </source>
</evidence>
<keyword evidence="6" id="KW-0805">Transcription regulation</keyword>
<dbReference type="SUPFAM" id="SSF53098">
    <property type="entry name" value="Ribonuclease H-like"/>
    <property type="match status" value="1"/>
</dbReference>
<dbReference type="Gramene" id="TRITD4Av1G235980.1">
    <property type="protein sequence ID" value="TRITD4Av1G235980.1"/>
    <property type="gene ID" value="TRITD4Av1G235980"/>
</dbReference>
<dbReference type="GO" id="GO:0003677">
    <property type="term" value="F:DNA binding"/>
    <property type="evidence" value="ECO:0007669"/>
    <property type="project" value="UniProtKB-KW"/>
</dbReference>
<comment type="subcellular location">
    <subcellularLocation>
        <location evidence="1">Nucleus</location>
    </subcellularLocation>
</comment>
<dbReference type="SMART" id="SM00614">
    <property type="entry name" value="ZnF_BED"/>
    <property type="match status" value="1"/>
</dbReference>
<keyword evidence="4 10" id="KW-0863">Zinc-finger</keyword>
<keyword evidence="14" id="KW-1185">Reference proteome</keyword>
<dbReference type="Proteomes" id="UP000324705">
    <property type="component" value="Chromosome 4A"/>
</dbReference>
<evidence type="ECO:0000256" key="6">
    <source>
        <dbReference type="ARBA" id="ARBA00023015"/>
    </source>
</evidence>
<evidence type="ECO:0000256" key="1">
    <source>
        <dbReference type="ARBA" id="ARBA00004123"/>
    </source>
</evidence>
<dbReference type="EMBL" id="LT934117">
    <property type="protein sequence ID" value="VAH98351.1"/>
    <property type="molecule type" value="Genomic_DNA"/>
</dbReference>
<gene>
    <name evidence="13" type="ORF">TRITD_4Av1G235980</name>
</gene>
<evidence type="ECO:0000256" key="9">
    <source>
        <dbReference type="ARBA" id="ARBA00023242"/>
    </source>
</evidence>
<keyword evidence="7" id="KW-0238">DNA-binding</keyword>
<keyword evidence="3" id="KW-0479">Metal-binding</keyword>
<dbReference type="GO" id="GO:0005634">
    <property type="term" value="C:nucleus"/>
    <property type="evidence" value="ECO:0007669"/>
    <property type="project" value="UniProtKB-SubCell"/>
</dbReference>
<sequence>MSSEVQEIVGTDTVVPSSALTAVGVVPMDVEKAAGSDRDVEIVQAEEARKEDDKQGTGKAKVVIVKGDDNDKKDTRKQMASRSEMWNHFEKVMINGVLQKGKCKYCKSDINAHTTVNGTSALRKHFNICKRNPHRNIADDKQAVLQYNQGDSVNTWKYDPDAIRDAFVEMMIEDELPFAFCEKAGFRKFMSVACPRFLVPSRRTCTRDIVGKYFEEKAKLKLFFKEQCERVCLTTDCWSSQQKDSYMTVTAHFICKDWKLHKKVIGLFNVKSHKGDDIGKYLQKTLIDWGIEKVMTITVDNASNNDGGIGYMKKELNKAKTCISEGKYLHMRCAAHIVNLIVTDGLKEVDTSVKRVRAAVRYVRNSPSRLTKFKECADLEKVNTKAFLILDVTTRWNSTYYMLKAATSYEKVFARYADEDPYYAIDLLSDKGKEKGPGVPEEQDWENVNKLAEFLAHFAHLTTRVSASLHVTAHSFFHEIGEVNILVKKWMDSGDGLKIAMAERMKDKYDKYWGNWHEPDPNKKGKEKDNMNLLIFIATALDPRYKLAEYTHLAILEMYGDDKGPRVWAAINTCLRDLFEEYRVMYAPEIASTQTTREAGSASGGHASMMKSLIAKKMRLNNGGSSSSKSELDKFLAEETEDDSPNFDMLLWWKINSSRFPILACLARDALAIPISTVASESAFSTSGRILDDFRTSLTPFMVEVLVCTQDWLRHGTPPSIAENIEELTKLEQELIAEYKEKAKLQSNAKSTTTKPTS</sequence>
<protein>
    <recommendedName>
        <fullName evidence="12">BED-type domain-containing protein</fullName>
    </recommendedName>
</protein>
<keyword evidence="5" id="KW-0862">Zinc</keyword>
<evidence type="ECO:0000256" key="10">
    <source>
        <dbReference type="PROSITE-ProRule" id="PRU00027"/>
    </source>
</evidence>
<evidence type="ECO:0000256" key="7">
    <source>
        <dbReference type="ARBA" id="ARBA00023125"/>
    </source>
</evidence>
<accession>A0A9R0W4G4</accession>
<dbReference type="Pfam" id="PF05699">
    <property type="entry name" value="Dimer_Tnp_hAT"/>
    <property type="match status" value="1"/>
</dbReference>
<evidence type="ECO:0000256" key="3">
    <source>
        <dbReference type="ARBA" id="ARBA00022723"/>
    </source>
</evidence>
<evidence type="ECO:0000256" key="8">
    <source>
        <dbReference type="ARBA" id="ARBA00023163"/>
    </source>
</evidence>
<reference evidence="13 14" key="1">
    <citation type="submission" date="2017-09" db="EMBL/GenBank/DDBJ databases">
        <authorList>
            <consortium name="International Durum Wheat Genome Sequencing Consortium (IDWGSC)"/>
            <person name="Milanesi L."/>
        </authorList>
    </citation>
    <scope>NUCLEOTIDE SEQUENCE [LARGE SCALE GENOMIC DNA]</scope>
    <source>
        <strain evidence="14">cv. Svevo</strain>
    </source>
</reference>
<keyword evidence="9" id="KW-0539">Nucleus</keyword>
<evidence type="ECO:0000256" key="2">
    <source>
        <dbReference type="ARBA" id="ARBA00011738"/>
    </source>
</evidence>
<dbReference type="InterPro" id="IPR012337">
    <property type="entry name" value="RNaseH-like_sf"/>
</dbReference>
<dbReference type="PANTHER" id="PTHR46481">
    <property type="entry name" value="ZINC FINGER BED DOMAIN-CONTAINING PROTEIN 4"/>
    <property type="match status" value="1"/>
</dbReference>
<keyword evidence="11" id="KW-0175">Coiled coil</keyword>
<dbReference type="GO" id="GO:0008270">
    <property type="term" value="F:zinc ion binding"/>
    <property type="evidence" value="ECO:0007669"/>
    <property type="project" value="UniProtKB-KW"/>
</dbReference>
<dbReference type="InterPro" id="IPR025525">
    <property type="entry name" value="hAT-like_transposase_RNase-H"/>
</dbReference>
<evidence type="ECO:0000313" key="14">
    <source>
        <dbReference type="Proteomes" id="UP000324705"/>
    </source>
</evidence>
<dbReference type="PROSITE" id="PS50808">
    <property type="entry name" value="ZF_BED"/>
    <property type="match status" value="1"/>
</dbReference>
<dbReference type="Pfam" id="PF14372">
    <property type="entry name" value="hAT-like_RNase-H"/>
    <property type="match status" value="1"/>
</dbReference>